<gene>
    <name evidence="3" type="ORF">HII31_01305</name>
</gene>
<name>A0A8H6VST3_9PEZI</name>
<feature type="transmembrane region" description="Helical" evidence="2">
    <location>
        <begin position="24"/>
        <end position="57"/>
    </location>
</feature>
<feature type="compositionally biased region" description="Basic and acidic residues" evidence="1">
    <location>
        <begin position="77"/>
        <end position="91"/>
    </location>
</feature>
<evidence type="ECO:0000256" key="2">
    <source>
        <dbReference type="SAM" id="Phobius"/>
    </source>
</evidence>
<dbReference type="EMBL" id="JABCIY010000015">
    <property type="protein sequence ID" value="KAF7197495.1"/>
    <property type="molecule type" value="Genomic_DNA"/>
</dbReference>
<organism evidence="3 4">
    <name type="scientific">Pseudocercospora fuligena</name>
    <dbReference type="NCBI Taxonomy" id="685502"/>
    <lineage>
        <taxon>Eukaryota</taxon>
        <taxon>Fungi</taxon>
        <taxon>Dikarya</taxon>
        <taxon>Ascomycota</taxon>
        <taxon>Pezizomycotina</taxon>
        <taxon>Dothideomycetes</taxon>
        <taxon>Dothideomycetidae</taxon>
        <taxon>Mycosphaerellales</taxon>
        <taxon>Mycosphaerellaceae</taxon>
        <taxon>Pseudocercospora</taxon>
    </lineage>
</organism>
<dbReference type="OrthoDB" id="5440at2759"/>
<evidence type="ECO:0000313" key="3">
    <source>
        <dbReference type="EMBL" id="KAF7197495.1"/>
    </source>
</evidence>
<protein>
    <recommendedName>
        <fullName evidence="5">SnoaL-like domain-containing protein</fullName>
    </recommendedName>
</protein>
<feature type="non-terminal residue" evidence="3">
    <location>
        <position position="1"/>
    </location>
</feature>
<dbReference type="InterPro" id="IPR009959">
    <property type="entry name" value="Cyclase_SnoaL-like"/>
</dbReference>
<evidence type="ECO:0000256" key="1">
    <source>
        <dbReference type="SAM" id="MobiDB-lite"/>
    </source>
</evidence>
<dbReference type="GO" id="GO:0030638">
    <property type="term" value="P:polyketide metabolic process"/>
    <property type="evidence" value="ECO:0007669"/>
    <property type="project" value="InterPro"/>
</dbReference>
<evidence type="ECO:0000313" key="4">
    <source>
        <dbReference type="Proteomes" id="UP000660729"/>
    </source>
</evidence>
<dbReference type="InterPro" id="IPR032710">
    <property type="entry name" value="NTF2-like_dom_sf"/>
</dbReference>
<feature type="region of interest" description="Disordered" evidence="1">
    <location>
        <begin position="69"/>
        <end position="144"/>
    </location>
</feature>
<keyword evidence="2" id="KW-1133">Transmembrane helix</keyword>
<sequence>TPISCTNSTTSANMDGSQQTSLMLPFGICFGLLAGTIASLVFVIGLVVGGLSTAMYLVRFKTWLGTKAAPKGNSHQAKCDQHAKPVEEEKTKKSKKGGKNSSNSLPISSPPPTPPTRGIEPDTAFDPFRPWPKPDFREPDTGAEVKPFPDFCGTRRPSLGPYGDPFAGIGFPRPKQKRKQTDYPWAYADGADPTGVSAIPKTPVDETLDPFSNLGKGCGTTLHITSDDSDFDPIFIHHLQQEGFDVTYLPYNNGGKAYINELKHLADDLELGESYGIIAFGDAATECLEFHAKPQPKLAALVAYYPNDIPSPKTKYPPHLDLCVHIAGTQGFAPAFPSYTYKNAPVGFAEYDLETFDKVAASLAWTRTLRTLRKAFKLEDQLDLENVKEAHAAQLFGTRDAKAALSTMTADSDVHVNCVPTMTGGIGHEDLLRFYSDYFISKNPPSLSIRLVSRTLGTDRVVDEMVLSFKHTQVVDWILPGVQPTNKVVHVAMVSIVAVRGGKLVHEHLYWDQASVLVQVGLLDPKLVPGPFAKQGLKRLPVYGSETASKVLDEESQPSNDLIAEWRQKKSRQQRRQDGSLPQRPKQAAATNGKQAT</sequence>
<proteinExistence type="predicted"/>
<feature type="region of interest" description="Disordered" evidence="1">
    <location>
        <begin position="567"/>
        <end position="597"/>
    </location>
</feature>
<evidence type="ECO:0008006" key="5">
    <source>
        <dbReference type="Google" id="ProtNLM"/>
    </source>
</evidence>
<keyword evidence="4" id="KW-1185">Reference proteome</keyword>
<comment type="caution">
    <text evidence="3">The sequence shown here is derived from an EMBL/GenBank/DDBJ whole genome shotgun (WGS) entry which is preliminary data.</text>
</comment>
<dbReference type="PANTHER" id="PTHR38436:SF3">
    <property type="entry name" value="CARBOXYMETHYLENEBUTENOLIDASE-RELATED"/>
    <property type="match status" value="1"/>
</dbReference>
<keyword evidence="2" id="KW-0812">Transmembrane</keyword>
<dbReference type="SUPFAM" id="SSF54427">
    <property type="entry name" value="NTF2-like"/>
    <property type="match status" value="1"/>
</dbReference>
<accession>A0A8H6VST3</accession>
<dbReference type="Proteomes" id="UP000660729">
    <property type="component" value="Unassembled WGS sequence"/>
</dbReference>
<dbReference type="PANTHER" id="PTHR38436">
    <property type="entry name" value="POLYKETIDE CYCLASE SNOAL-LIKE DOMAIN"/>
    <property type="match status" value="1"/>
</dbReference>
<dbReference type="Gene3D" id="3.10.450.50">
    <property type="match status" value="1"/>
</dbReference>
<dbReference type="AlphaFoldDB" id="A0A8H6VST3"/>
<reference evidence="3" key="1">
    <citation type="submission" date="2020-04" db="EMBL/GenBank/DDBJ databases">
        <title>Draft genome resource of the tomato pathogen Pseudocercospora fuligena.</title>
        <authorList>
            <person name="Zaccaron A."/>
        </authorList>
    </citation>
    <scope>NUCLEOTIDE SEQUENCE</scope>
    <source>
        <strain evidence="3">PF001</strain>
    </source>
</reference>
<keyword evidence="2" id="KW-0472">Membrane</keyword>